<dbReference type="Proteomes" id="UP000214618">
    <property type="component" value="Chromosome"/>
</dbReference>
<organism evidence="1 2">
    <name type="scientific">Peribacillus simplex NBRC 15720 = DSM 1321</name>
    <dbReference type="NCBI Taxonomy" id="1349754"/>
    <lineage>
        <taxon>Bacteria</taxon>
        <taxon>Bacillati</taxon>
        <taxon>Bacillota</taxon>
        <taxon>Bacilli</taxon>
        <taxon>Bacillales</taxon>
        <taxon>Bacillaceae</taxon>
        <taxon>Peribacillus</taxon>
    </lineage>
</organism>
<evidence type="ECO:0008006" key="3">
    <source>
        <dbReference type="Google" id="ProtNLM"/>
    </source>
</evidence>
<dbReference type="InterPro" id="IPR009057">
    <property type="entry name" value="Homeodomain-like_sf"/>
</dbReference>
<gene>
    <name evidence="1" type="ORF">BS1321_26595</name>
</gene>
<dbReference type="AlphaFoldDB" id="A0A223EQV1"/>
<accession>A0A223EQV1</accession>
<sequence length="82" mass="9739">MVQFQRNWKSKKALGEEYDLNPSSLERWIHQYEKSGSFQEKDNSSLEQEEHLKLHKELEQQQMVNDILNQAAHSRTLGRVGR</sequence>
<evidence type="ECO:0000313" key="1">
    <source>
        <dbReference type="EMBL" id="ASS97616.1"/>
    </source>
</evidence>
<proteinExistence type="predicted"/>
<protein>
    <recommendedName>
        <fullName evidence="3">Transposase</fullName>
    </recommendedName>
</protein>
<reference evidence="1 2" key="1">
    <citation type="submission" date="2016-10" db="EMBL/GenBank/DDBJ databases">
        <title>The whole genome sequencing and assembly of Bacillus simplex DSM 1321 strain.</title>
        <authorList>
            <person name="Park M.-K."/>
            <person name="Lee Y.-J."/>
            <person name="Yi H."/>
            <person name="Bahn Y.-S."/>
            <person name="Kim J.F."/>
            <person name="Lee D.-W."/>
        </authorList>
    </citation>
    <scope>NUCLEOTIDE SEQUENCE [LARGE SCALE GENOMIC DNA]</scope>
    <source>
        <strain evidence="1 2">DSM 1321</strain>
    </source>
</reference>
<name>A0A223EQV1_9BACI</name>
<dbReference type="SUPFAM" id="SSF46689">
    <property type="entry name" value="Homeodomain-like"/>
    <property type="match status" value="1"/>
</dbReference>
<dbReference type="EMBL" id="CP017704">
    <property type="protein sequence ID" value="ASS97616.1"/>
    <property type="molecule type" value="Genomic_DNA"/>
</dbReference>
<evidence type="ECO:0000313" key="2">
    <source>
        <dbReference type="Proteomes" id="UP000214618"/>
    </source>
</evidence>